<organism evidence="4 5">
    <name type="scientific">Exophiala viscosa</name>
    <dbReference type="NCBI Taxonomy" id="2486360"/>
    <lineage>
        <taxon>Eukaryota</taxon>
        <taxon>Fungi</taxon>
        <taxon>Dikarya</taxon>
        <taxon>Ascomycota</taxon>
        <taxon>Pezizomycotina</taxon>
        <taxon>Eurotiomycetes</taxon>
        <taxon>Chaetothyriomycetidae</taxon>
        <taxon>Chaetothyriales</taxon>
        <taxon>Herpotrichiellaceae</taxon>
        <taxon>Exophiala</taxon>
    </lineage>
</organism>
<evidence type="ECO:0000259" key="3">
    <source>
        <dbReference type="PROSITE" id="PS51819"/>
    </source>
</evidence>
<dbReference type="InterPro" id="IPR004360">
    <property type="entry name" value="Glyas_Fos-R_dOase_dom"/>
</dbReference>
<protein>
    <submittedName>
        <fullName evidence="4">Glyoxalase/Bleomycin resistance protein/Dihydroxybiphenyl dioxygenase</fullName>
    </submittedName>
</protein>
<dbReference type="GO" id="GO:0051213">
    <property type="term" value="F:dioxygenase activity"/>
    <property type="evidence" value="ECO:0007669"/>
    <property type="project" value="UniProtKB-KW"/>
</dbReference>
<accession>A0AAN6IHJ3</accession>
<reference evidence="4" key="1">
    <citation type="journal article" date="2022" name="bioRxiv">
        <title>Deciphering the potential niche of two novel black yeast fungi from a biological soil crust based on their genomes, phenotypes, and melanin regulation.</title>
        <authorList>
            <consortium name="DOE Joint Genome Institute"/>
            <person name="Carr E.C."/>
            <person name="Barton Q."/>
            <person name="Grambo S."/>
            <person name="Sullivan M."/>
            <person name="Renfro C.M."/>
            <person name="Kuo A."/>
            <person name="Pangilinan J."/>
            <person name="Lipzen A."/>
            <person name="Keymanesh K."/>
            <person name="Savage E."/>
            <person name="Barry K."/>
            <person name="Grigoriev I.V."/>
            <person name="Riekhof W.R."/>
            <person name="Harris S.S."/>
        </authorList>
    </citation>
    <scope>NUCLEOTIDE SEQUENCE</scope>
    <source>
        <strain evidence="4">JF 03-4F</strain>
    </source>
</reference>
<proteinExistence type="inferred from homology"/>
<dbReference type="PANTHER" id="PTHR21366">
    <property type="entry name" value="GLYOXALASE FAMILY PROTEIN"/>
    <property type="match status" value="1"/>
</dbReference>
<feature type="domain" description="VOC" evidence="3">
    <location>
        <begin position="17"/>
        <end position="134"/>
    </location>
</feature>
<keyword evidence="4" id="KW-0223">Dioxygenase</keyword>
<name>A0AAN6IHJ3_9EURO</name>
<gene>
    <name evidence="4" type="ORF">EDD36DRAFT_28597</name>
</gene>
<keyword evidence="5" id="KW-1185">Reference proteome</keyword>
<comment type="similarity">
    <text evidence="1">Belongs to the glyoxalase I family.</text>
</comment>
<dbReference type="PANTHER" id="PTHR21366:SF14">
    <property type="entry name" value="GLYOXALASE DOMAIN-CONTAINING PROTEIN 5"/>
    <property type="match status" value="1"/>
</dbReference>
<evidence type="ECO:0000256" key="1">
    <source>
        <dbReference type="ARBA" id="ARBA00010363"/>
    </source>
</evidence>
<dbReference type="Gene3D" id="3.10.180.10">
    <property type="entry name" value="2,3-Dihydroxybiphenyl 1,2-Dioxygenase, domain 1"/>
    <property type="match status" value="1"/>
</dbReference>
<feature type="compositionally biased region" description="Pro residues" evidence="2">
    <location>
        <begin position="193"/>
        <end position="204"/>
    </location>
</feature>
<sequence length="204" mass="22642">MVVDFDRPTPKVKSPSRLAHVVLRTPRYQGMVNFYKTFLGAEATYENDFLAFLTYDEEHHRIAIGAVPGTTDKIKTSAGLEHMAFTFDSLEDLALAYRRRKSKGIEPIWSVNHGPTTSIYYQDPDGNQLETQVDSFDTVEAANEFMVSPAFAENPVGVDFDPEDLVKKLQAGEPEKGLKVRPSSGPRGIDTIPVPPPPLPVKAH</sequence>
<evidence type="ECO:0000313" key="5">
    <source>
        <dbReference type="Proteomes" id="UP001203852"/>
    </source>
</evidence>
<dbReference type="InterPro" id="IPR029068">
    <property type="entry name" value="Glyas_Bleomycin-R_OHBP_Dase"/>
</dbReference>
<feature type="region of interest" description="Disordered" evidence="2">
    <location>
        <begin position="167"/>
        <end position="204"/>
    </location>
</feature>
<comment type="caution">
    <text evidence="4">The sequence shown here is derived from an EMBL/GenBank/DDBJ whole genome shotgun (WGS) entry which is preliminary data.</text>
</comment>
<dbReference type="Proteomes" id="UP001203852">
    <property type="component" value="Unassembled WGS sequence"/>
</dbReference>
<evidence type="ECO:0000256" key="2">
    <source>
        <dbReference type="SAM" id="MobiDB-lite"/>
    </source>
</evidence>
<dbReference type="InterPro" id="IPR050383">
    <property type="entry name" value="GlyoxalaseI/FosfomycinResist"/>
</dbReference>
<dbReference type="InterPro" id="IPR037523">
    <property type="entry name" value="VOC_core"/>
</dbReference>
<dbReference type="PROSITE" id="PS51819">
    <property type="entry name" value="VOC"/>
    <property type="match status" value="1"/>
</dbReference>
<dbReference type="EMBL" id="MU404350">
    <property type="protein sequence ID" value="KAI1618322.1"/>
    <property type="molecule type" value="Genomic_DNA"/>
</dbReference>
<dbReference type="AlphaFoldDB" id="A0AAN6IHJ3"/>
<dbReference type="Pfam" id="PF00903">
    <property type="entry name" value="Glyoxalase"/>
    <property type="match status" value="1"/>
</dbReference>
<dbReference type="SUPFAM" id="SSF54593">
    <property type="entry name" value="Glyoxalase/Bleomycin resistance protein/Dihydroxybiphenyl dioxygenase"/>
    <property type="match status" value="1"/>
</dbReference>
<keyword evidence="4" id="KW-0560">Oxidoreductase</keyword>
<evidence type="ECO:0000313" key="4">
    <source>
        <dbReference type="EMBL" id="KAI1618322.1"/>
    </source>
</evidence>